<organism evidence="1 2">
    <name type="scientific">Aromatoleum petrolei</name>
    <dbReference type="NCBI Taxonomy" id="76116"/>
    <lineage>
        <taxon>Bacteria</taxon>
        <taxon>Pseudomonadati</taxon>
        <taxon>Pseudomonadota</taxon>
        <taxon>Betaproteobacteria</taxon>
        <taxon>Rhodocyclales</taxon>
        <taxon>Rhodocyclaceae</taxon>
        <taxon>Aromatoleum</taxon>
    </lineage>
</organism>
<proteinExistence type="predicted"/>
<evidence type="ECO:0000313" key="2">
    <source>
        <dbReference type="Proteomes" id="UP000652074"/>
    </source>
</evidence>
<protein>
    <recommendedName>
        <fullName evidence="3">Beta-ketoacyl synthase</fullName>
    </recommendedName>
</protein>
<sequence length="422" mass="44732">MAGFWLLRTFIEHLRLPPAATVSHERGSNAPLPAVASAPTRHPQTFLIAFALQCAHGTDAAEVLDAARQGCMPPLDDDLRDAHGFPVFAARVADLSPGDADRTPNESAIDIGLTDGEEDTRALEMLHGALPRALDELAEFVAPDPAVVRTVLWLADRDRPDEHGARLATWLRREHLAPRGIAATNVCLHHPRDDAHSFELIDALAADLDRLSSPALALVLAAVSHVGERTVAAWEAASHLFTANTQDGRIPGEAAAVLVLANREGAVLVRRLSSPRLSHSASGRFSPADDFRAKTVTPLLGRLIDTILTDTQVDAARVSSVLADADHRTPVTRDLLRTLSERFPTLEPLSDMLNLGNATGFTAPIGGLVTLLCAAEAASATEGVALCLTCQSPHARAAIVIDARPPSALSPTPTPDPAPDAT</sequence>
<dbReference type="Proteomes" id="UP000652074">
    <property type="component" value="Unassembled WGS sequence"/>
</dbReference>
<dbReference type="EMBL" id="WTVR01000041">
    <property type="protein sequence ID" value="NMF90411.1"/>
    <property type="molecule type" value="Genomic_DNA"/>
</dbReference>
<keyword evidence="2" id="KW-1185">Reference proteome</keyword>
<evidence type="ECO:0000313" key="1">
    <source>
        <dbReference type="EMBL" id="NMF90411.1"/>
    </source>
</evidence>
<comment type="caution">
    <text evidence="1">The sequence shown here is derived from an EMBL/GenBank/DDBJ whole genome shotgun (WGS) entry which is preliminary data.</text>
</comment>
<dbReference type="RefSeq" id="WP_210148053.1">
    <property type="nucleotide sequence ID" value="NZ_CP059560.1"/>
</dbReference>
<reference evidence="1 2" key="1">
    <citation type="submission" date="2019-12" db="EMBL/GenBank/DDBJ databases">
        <title>Comparative genomics gives insights into the taxonomy of the Azoarcus-Aromatoleum group and reveals separate origins of nif in the plant-associated Azoarcus and non-plant-associated Aromatoleum sub-groups.</title>
        <authorList>
            <person name="Lafos M."/>
            <person name="Maluk M."/>
            <person name="Batista M."/>
            <person name="Junghare M."/>
            <person name="Carmona M."/>
            <person name="Faoro H."/>
            <person name="Cruz L.M."/>
            <person name="Battistoni F."/>
            <person name="De Souza E."/>
            <person name="Pedrosa F."/>
            <person name="Chen W.-M."/>
            <person name="Poole P.S."/>
            <person name="Dixon R.A."/>
            <person name="James E.K."/>
        </authorList>
    </citation>
    <scope>NUCLEOTIDE SEQUENCE [LARGE SCALE GENOMIC DNA]</scope>
    <source>
        <strain evidence="1 2">ToN1</strain>
    </source>
</reference>
<name>A0ABX1MT43_9RHOO</name>
<accession>A0ABX1MT43</accession>
<gene>
    <name evidence="1" type="ORF">GPA26_18225</name>
</gene>
<evidence type="ECO:0008006" key="3">
    <source>
        <dbReference type="Google" id="ProtNLM"/>
    </source>
</evidence>